<dbReference type="GO" id="GO:0005886">
    <property type="term" value="C:plasma membrane"/>
    <property type="evidence" value="ECO:0007669"/>
    <property type="project" value="UniProtKB-SubCell"/>
</dbReference>
<dbReference type="PATRIC" id="fig|742734.4.peg.3959"/>
<dbReference type="Proteomes" id="UP000037392">
    <property type="component" value="Unassembled WGS sequence"/>
</dbReference>
<keyword evidence="5 6" id="KW-0472">Membrane</keyword>
<evidence type="ECO:0000313" key="7">
    <source>
        <dbReference type="EMBL" id="KMW17038.1"/>
    </source>
</evidence>
<feature type="transmembrane region" description="Helical" evidence="6">
    <location>
        <begin position="243"/>
        <end position="265"/>
    </location>
</feature>
<feature type="transmembrane region" description="Helical" evidence="6">
    <location>
        <begin position="12"/>
        <end position="39"/>
    </location>
</feature>
<accession>A0A0J9BW64</accession>
<name>A0A0J9BW64_9FIRM</name>
<organism evidence="7 8">
    <name type="scientific">[Clostridium] citroniae WAL-19142</name>
    <dbReference type="NCBI Taxonomy" id="742734"/>
    <lineage>
        <taxon>Bacteria</taxon>
        <taxon>Bacillati</taxon>
        <taxon>Bacillota</taxon>
        <taxon>Clostridia</taxon>
        <taxon>Lachnospirales</taxon>
        <taxon>Lachnospiraceae</taxon>
        <taxon>Enterocloster</taxon>
    </lineage>
</organism>
<evidence type="ECO:0000256" key="1">
    <source>
        <dbReference type="ARBA" id="ARBA00004651"/>
    </source>
</evidence>
<dbReference type="GO" id="GO:0022857">
    <property type="term" value="F:transmembrane transporter activity"/>
    <property type="evidence" value="ECO:0007669"/>
    <property type="project" value="InterPro"/>
</dbReference>
<feature type="transmembrane region" description="Helical" evidence="6">
    <location>
        <begin position="277"/>
        <end position="305"/>
    </location>
</feature>
<evidence type="ECO:0000256" key="3">
    <source>
        <dbReference type="ARBA" id="ARBA00022692"/>
    </source>
</evidence>
<feature type="transmembrane region" description="Helical" evidence="6">
    <location>
        <begin position="59"/>
        <end position="80"/>
    </location>
</feature>
<dbReference type="OrthoDB" id="45037at2"/>
<evidence type="ECO:0000256" key="2">
    <source>
        <dbReference type="ARBA" id="ARBA00022475"/>
    </source>
</evidence>
<keyword evidence="4 6" id="KW-1133">Transmembrane helix</keyword>
<dbReference type="CDD" id="cd06580">
    <property type="entry name" value="TM_PBP1_transp_TpRbsC_like"/>
    <property type="match status" value="1"/>
</dbReference>
<feature type="transmembrane region" description="Helical" evidence="6">
    <location>
        <begin position="325"/>
        <end position="344"/>
    </location>
</feature>
<dbReference type="EMBL" id="ADLK01000028">
    <property type="protein sequence ID" value="KMW17038.1"/>
    <property type="molecule type" value="Genomic_DNA"/>
</dbReference>
<comment type="caution">
    <text evidence="7">The sequence shown here is derived from an EMBL/GenBank/DDBJ whole genome shotgun (WGS) entry which is preliminary data.</text>
</comment>
<evidence type="ECO:0000256" key="6">
    <source>
        <dbReference type="SAM" id="Phobius"/>
    </source>
</evidence>
<dbReference type="RefSeq" id="WP_007864918.1">
    <property type="nucleotide sequence ID" value="NZ_KQ235880.1"/>
</dbReference>
<keyword evidence="2" id="KW-1003">Cell membrane</keyword>
<evidence type="ECO:0000256" key="4">
    <source>
        <dbReference type="ARBA" id="ARBA00022989"/>
    </source>
</evidence>
<dbReference type="Pfam" id="PF02653">
    <property type="entry name" value="BPD_transp_2"/>
    <property type="match status" value="1"/>
</dbReference>
<dbReference type="InterPro" id="IPR001851">
    <property type="entry name" value="ABC_transp_permease"/>
</dbReference>
<feature type="transmembrane region" description="Helical" evidence="6">
    <location>
        <begin position="195"/>
        <end position="213"/>
    </location>
</feature>
<protein>
    <recommendedName>
        <fullName evidence="9">ABC transporter permease</fullName>
    </recommendedName>
</protein>
<dbReference type="PANTHER" id="PTHR47089">
    <property type="entry name" value="ABC TRANSPORTER, PERMEASE PROTEIN"/>
    <property type="match status" value="1"/>
</dbReference>
<sequence>MKLLDSMQEAGTAVKCLITLAAVLAALLIGGIFIAILRVDPLEAYYYLLVRPFRSFRSIGEISVKLVPILIVGLGVSFTFQAKLSNLGGEGQICLGAIGMTIVGISPLAKSLGPVWLPLGILTAAVFGALWAGIAGFFKTQFGASEIITTLLLNYIAVQFLSYCVYYPLRDSKGNIPQSAKVASTLPKLFEGSRMNAGILIALAGFVIYWIVIKKTSFGYRLRVLGGSIKAAAFGGISQKKYYLSAMLVSGAFAGVAGAIEIAGTQTRLLEGLAGSYGFDGVVAALLGMLHPVGVLVSSILLAALSSGAETMQVKTGVSSLFLNVLQALIVLFILLGFSFFGAAGKKKQSDKRIGEVKK</sequence>
<feature type="transmembrane region" description="Helical" evidence="6">
    <location>
        <begin position="92"/>
        <end position="109"/>
    </location>
</feature>
<evidence type="ECO:0008006" key="9">
    <source>
        <dbReference type="Google" id="ProtNLM"/>
    </source>
</evidence>
<gene>
    <name evidence="7" type="ORF">HMPREF9470_03691</name>
</gene>
<comment type="subcellular location">
    <subcellularLocation>
        <location evidence="1">Cell membrane</location>
        <topology evidence="1">Multi-pass membrane protein</topology>
    </subcellularLocation>
</comment>
<dbReference type="PANTHER" id="PTHR47089:SF1">
    <property type="entry name" value="GUANOSINE ABC TRANSPORTER PERMEASE PROTEIN NUPP"/>
    <property type="match status" value="1"/>
</dbReference>
<proteinExistence type="predicted"/>
<dbReference type="AlphaFoldDB" id="A0A0J9BW64"/>
<feature type="transmembrane region" description="Helical" evidence="6">
    <location>
        <begin position="115"/>
        <end position="138"/>
    </location>
</feature>
<evidence type="ECO:0000313" key="8">
    <source>
        <dbReference type="Proteomes" id="UP000037392"/>
    </source>
</evidence>
<feature type="transmembrane region" description="Helical" evidence="6">
    <location>
        <begin position="150"/>
        <end position="169"/>
    </location>
</feature>
<keyword evidence="3 6" id="KW-0812">Transmembrane</keyword>
<evidence type="ECO:0000256" key="5">
    <source>
        <dbReference type="ARBA" id="ARBA00023136"/>
    </source>
</evidence>
<dbReference type="GeneID" id="93162595"/>
<reference evidence="7 8" key="1">
    <citation type="submission" date="2011-04" db="EMBL/GenBank/DDBJ databases">
        <title>The Genome Sequence of Clostridium citroniae WAL-19142.</title>
        <authorList>
            <consortium name="The Broad Institute Genome Sequencing Platform"/>
            <person name="Earl A."/>
            <person name="Ward D."/>
            <person name="Feldgarden M."/>
            <person name="Gevers D."/>
            <person name="Warren Y.A."/>
            <person name="Tyrrell K.L."/>
            <person name="Citron D.M."/>
            <person name="Goldstein E.J."/>
            <person name="Daigneault M."/>
            <person name="Allen-Vercoe E."/>
            <person name="Young S.K."/>
            <person name="Zeng Q."/>
            <person name="Gargeya S."/>
            <person name="Fitzgerald M."/>
            <person name="Haas B."/>
            <person name="Abouelleil A."/>
            <person name="Alvarado L."/>
            <person name="Arachchi H.M."/>
            <person name="Berlin A."/>
            <person name="Brown A."/>
            <person name="Chapman S.B."/>
            <person name="Chen Z."/>
            <person name="Dunbar C."/>
            <person name="Freedman E."/>
            <person name="Gearin G."/>
            <person name="Gellesch M."/>
            <person name="Goldberg J."/>
            <person name="Griggs A."/>
            <person name="Gujja S."/>
            <person name="Heilman E.R."/>
            <person name="Heiman D."/>
            <person name="Howarth C."/>
            <person name="Larson L."/>
            <person name="Lui A."/>
            <person name="MacDonald P.J."/>
            <person name="Mehta T."/>
            <person name="Montmayeur A."/>
            <person name="Murphy C."/>
            <person name="Neiman D."/>
            <person name="Pearson M."/>
            <person name="Priest M."/>
            <person name="Roberts A."/>
            <person name="Saif S."/>
            <person name="Shea T."/>
            <person name="Shenoy N."/>
            <person name="Sisk P."/>
            <person name="Stolte C."/>
            <person name="Sykes S."/>
            <person name="White J."/>
            <person name="Yandava C."/>
            <person name="Wortman J."/>
            <person name="Nusbaum C."/>
            <person name="Birren B."/>
        </authorList>
    </citation>
    <scope>NUCLEOTIDE SEQUENCE [LARGE SCALE GENOMIC DNA]</scope>
    <source>
        <strain evidence="7 8">WAL-19142</strain>
    </source>
</reference>